<dbReference type="SUPFAM" id="SSF48726">
    <property type="entry name" value="Immunoglobulin"/>
    <property type="match status" value="1"/>
</dbReference>
<name>A0ABN8SPJ9_9CNID</name>
<dbReference type="InterPro" id="IPR007110">
    <property type="entry name" value="Ig-like_dom"/>
</dbReference>
<dbReference type="SMART" id="SM00409">
    <property type="entry name" value="IG"/>
    <property type="match status" value="1"/>
</dbReference>
<dbReference type="InterPro" id="IPR011029">
    <property type="entry name" value="DEATH-like_dom_sf"/>
</dbReference>
<dbReference type="EMBL" id="CALNXI010003346">
    <property type="protein sequence ID" value="CAH3192976.1"/>
    <property type="molecule type" value="Genomic_DNA"/>
</dbReference>
<dbReference type="PROSITE" id="PS50835">
    <property type="entry name" value="IG_LIKE"/>
    <property type="match status" value="1"/>
</dbReference>
<feature type="domain" description="Ig-like" evidence="1">
    <location>
        <begin position="1"/>
        <end position="72"/>
    </location>
</feature>
<dbReference type="InterPro" id="IPR003599">
    <property type="entry name" value="Ig_sub"/>
</dbReference>
<evidence type="ECO:0000259" key="1">
    <source>
        <dbReference type="PROSITE" id="PS50835"/>
    </source>
</evidence>
<dbReference type="InterPro" id="IPR036179">
    <property type="entry name" value="Ig-like_dom_sf"/>
</dbReference>
<keyword evidence="3" id="KW-1185">Reference proteome</keyword>
<dbReference type="Gene3D" id="2.60.40.10">
    <property type="entry name" value="Immunoglobulins"/>
    <property type="match status" value="1"/>
</dbReference>
<evidence type="ECO:0000313" key="2">
    <source>
        <dbReference type="EMBL" id="CAH3192976.1"/>
    </source>
</evidence>
<comment type="caution">
    <text evidence="2">The sequence shown here is derived from an EMBL/GenBank/DDBJ whole genome shotgun (WGS) entry which is preliminary data.</text>
</comment>
<proteinExistence type="predicted"/>
<protein>
    <recommendedName>
        <fullName evidence="1">Ig-like domain-containing protein</fullName>
    </recommendedName>
</protein>
<sequence>MHPKSQTAKEGSRVEFKCEVNKKKDHLVYEWYKDDVAVSGQNDSVLVLDVVELRDFGCYACHVKYQNSFNVTAKSNCATLDVIPQSRKGMRAKLLRDLDFNTTKKIALALNKTKIGLGGFKEVAYEYGMKPVEIGAVEDSHNPGNEVLDYIMASKPDLTVYSFCKTLKGDGFKRLDIVQKLEDHFLVQEETGKASTSSLINTSSNF</sequence>
<gene>
    <name evidence="2" type="ORF">PEVE_00024946</name>
</gene>
<dbReference type="InterPro" id="IPR013783">
    <property type="entry name" value="Ig-like_fold"/>
</dbReference>
<dbReference type="Gene3D" id="1.10.533.10">
    <property type="entry name" value="Death Domain, Fas"/>
    <property type="match status" value="1"/>
</dbReference>
<reference evidence="2 3" key="1">
    <citation type="submission" date="2022-05" db="EMBL/GenBank/DDBJ databases">
        <authorList>
            <consortium name="Genoscope - CEA"/>
            <person name="William W."/>
        </authorList>
    </citation>
    <scope>NUCLEOTIDE SEQUENCE [LARGE SCALE GENOMIC DNA]</scope>
</reference>
<accession>A0ABN8SPJ9</accession>
<organism evidence="2 3">
    <name type="scientific">Porites evermanni</name>
    <dbReference type="NCBI Taxonomy" id="104178"/>
    <lineage>
        <taxon>Eukaryota</taxon>
        <taxon>Metazoa</taxon>
        <taxon>Cnidaria</taxon>
        <taxon>Anthozoa</taxon>
        <taxon>Hexacorallia</taxon>
        <taxon>Scleractinia</taxon>
        <taxon>Fungiina</taxon>
        <taxon>Poritidae</taxon>
        <taxon>Porites</taxon>
    </lineage>
</organism>
<dbReference type="Proteomes" id="UP001159427">
    <property type="component" value="Unassembled WGS sequence"/>
</dbReference>
<dbReference type="Pfam" id="PF13927">
    <property type="entry name" value="Ig_3"/>
    <property type="match status" value="1"/>
</dbReference>
<evidence type="ECO:0000313" key="3">
    <source>
        <dbReference type="Proteomes" id="UP001159427"/>
    </source>
</evidence>